<comment type="caution">
    <text evidence="1">The sequence shown here is derived from an EMBL/GenBank/DDBJ whole genome shotgun (WGS) entry which is preliminary data.</text>
</comment>
<evidence type="ECO:0000313" key="1">
    <source>
        <dbReference type="EMBL" id="NJC27129.1"/>
    </source>
</evidence>
<proteinExistence type="predicted"/>
<sequence length="124" mass="13964">MQLKNDWIQLQTDITPHKAALTEGVTTVRDEGVSNYPILFAYAGEENDHAPGIEVMQIPTNRGVVWNVNISTLEELVTKRIVANEKIDPFRKVYKNSPDALCFLIVDEEGARFGFVGEKQDDND</sequence>
<name>A0ABX0XCV9_9BACT</name>
<keyword evidence="2" id="KW-1185">Reference proteome</keyword>
<dbReference type="RefSeq" id="WP_168037956.1">
    <property type="nucleotide sequence ID" value="NZ_JAATJH010000004.1"/>
</dbReference>
<organism evidence="1 2">
    <name type="scientific">Neolewinella antarctica</name>
    <dbReference type="NCBI Taxonomy" id="442734"/>
    <lineage>
        <taxon>Bacteria</taxon>
        <taxon>Pseudomonadati</taxon>
        <taxon>Bacteroidota</taxon>
        <taxon>Saprospiria</taxon>
        <taxon>Saprospirales</taxon>
        <taxon>Lewinellaceae</taxon>
        <taxon>Neolewinella</taxon>
    </lineage>
</organism>
<accession>A0ABX0XCV9</accession>
<dbReference type="EMBL" id="JAATJH010000004">
    <property type="protein sequence ID" value="NJC27129.1"/>
    <property type="molecule type" value="Genomic_DNA"/>
</dbReference>
<reference evidence="1 2" key="1">
    <citation type="submission" date="2020-03" db="EMBL/GenBank/DDBJ databases">
        <title>Genomic Encyclopedia of Type Strains, Phase IV (KMG-IV): sequencing the most valuable type-strain genomes for metagenomic binning, comparative biology and taxonomic classification.</title>
        <authorList>
            <person name="Goeker M."/>
        </authorList>
    </citation>
    <scope>NUCLEOTIDE SEQUENCE [LARGE SCALE GENOMIC DNA]</scope>
    <source>
        <strain evidence="1 2">DSM 105096</strain>
    </source>
</reference>
<protein>
    <submittedName>
        <fullName evidence="1">Uncharacterized protein</fullName>
    </submittedName>
</protein>
<evidence type="ECO:0000313" key="2">
    <source>
        <dbReference type="Proteomes" id="UP000770785"/>
    </source>
</evidence>
<gene>
    <name evidence="1" type="ORF">GGR27_002642</name>
</gene>
<dbReference type="Proteomes" id="UP000770785">
    <property type="component" value="Unassembled WGS sequence"/>
</dbReference>